<keyword evidence="2" id="KW-1133">Transmembrane helix</keyword>
<evidence type="ECO:0000259" key="4">
    <source>
        <dbReference type="Pfam" id="PF20990"/>
    </source>
</evidence>
<dbReference type="InterPro" id="IPR048389">
    <property type="entry name" value="YciQ-like_C"/>
</dbReference>
<dbReference type="STRING" id="1424659.SAMN05216368_107153"/>
<gene>
    <name evidence="5" type="ORF">SAMN05216368_107153</name>
</gene>
<evidence type="ECO:0000256" key="1">
    <source>
        <dbReference type="SAM" id="MobiDB-lite"/>
    </source>
</evidence>
<keyword evidence="2" id="KW-0472">Membrane</keyword>
<evidence type="ECO:0000313" key="5">
    <source>
        <dbReference type="EMBL" id="SDN78332.1"/>
    </source>
</evidence>
<organism evidence="5 6">
    <name type="scientific">Cryobacterium flavum</name>
    <dbReference type="NCBI Taxonomy" id="1424659"/>
    <lineage>
        <taxon>Bacteria</taxon>
        <taxon>Bacillati</taxon>
        <taxon>Actinomycetota</taxon>
        <taxon>Actinomycetes</taxon>
        <taxon>Micrococcales</taxon>
        <taxon>Microbacteriaceae</taxon>
        <taxon>Cryobacterium</taxon>
    </lineage>
</organism>
<feature type="domain" description="Predicted membrane protein YciQ-like C-terminal" evidence="4">
    <location>
        <begin position="310"/>
        <end position="512"/>
    </location>
</feature>
<evidence type="ECO:0000313" key="6">
    <source>
        <dbReference type="Proteomes" id="UP000199639"/>
    </source>
</evidence>
<feature type="transmembrane region" description="Helical" evidence="2">
    <location>
        <begin position="453"/>
        <end position="474"/>
    </location>
</feature>
<feature type="transmembrane region" description="Helical" evidence="2">
    <location>
        <begin position="421"/>
        <end position="447"/>
    </location>
</feature>
<dbReference type="Proteomes" id="UP000199639">
    <property type="component" value="Unassembled WGS sequence"/>
</dbReference>
<dbReference type="Pfam" id="PF09972">
    <property type="entry name" value="DUF2207"/>
    <property type="match status" value="1"/>
</dbReference>
<accession>A0A5E9G0N2</accession>
<dbReference type="Pfam" id="PF20990">
    <property type="entry name" value="DUF2207_C"/>
    <property type="match status" value="1"/>
</dbReference>
<dbReference type="AlphaFoldDB" id="A0A5E9G0N2"/>
<feature type="compositionally biased region" description="Gly residues" evidence="1">
    <location>
        <begin position="616"/>
        <end position="636"/>
    </location>
</feature>
<dbReference type="EMBL" id="FNIB01000007">
    <property type="protein sequence ID" value="SDN78332.1"/>
    <property type="molecule type" value="Genomic_DNA"/>
</dbReference>
<keyword evidence="2" id="KW-0812">Transmembrane</keyword>
<protein>
    <submittedName>
        <fullName evidence="5">Predicted membrane protein</fullName>
    </submittedName>
</protein>
<evidence type="ECO:0000256" key="2">
    <source>
        <dbReference type="SAM" id="Phobius"/>
    </source>
</evidence>
<dbReference type="RefSeq" id="WP_092340952.1">
    <property type="nucleotide sequence ID" value="NZ_FNIB01000007.1"/>
</dbReference>
<name>A0A5E9G0N2_9MICO</name>
<dbReference type="InterPro" id="IPR018702">
    <property type="entry name" value="DUF2207"/>
</dbReference>
<proteinExistence type="predicted"/>
<feature type="transmembrane region" description="Helical" evidence="2">
    <location>
        <begin position="268"/>
        <end position="290"/>
    </location>
</feature>
<feature type="region of interest" description="Disordered" evidence="1">
    <location>
        <begin position="609"/>
        <end position="636"/>
    </location>
</feature>
<sequence length="636" mass="67177">MLRSVRPALVLTLGALISGGLVIGGAALAPTPPAQAATAPLSLVGAGVNDFSFDSFDAQYDLGLDADGRSTLTTVETIVARFPEVDQNHGIQRAIPTHYRGRPTDIVIESVTDENGTPRPFGTETTSEDRDEEFLVVTSAADEFVHGAETYVITYAQSNVTLYPDNAETEEFYWDVNGTGWDQPFGLVTATVRFDPELVDRLSGKLRCFQGRDDSQLPCDSIRFTGSDTEPTVSAVTRELGPQENLTIDVEFQPGTFVPRDDSFTANAFPSIGLAAAIVALLTALLAALLRATRLRDARGRFTIIAEYLPPRGVNLLTSGDIVGASSRAMAAQFISFAVRGNVRILETSDKKSHFLLEFVHADGVDETESRILGKLFPGLQPGDQRDLKKKSISLSKALAKERTASHAESLRLGLREQKNVALRSVLMGIAVVSGGVAVVAGLGAVITVVGGFWPLLIIALGVVAVVATIALVANFRTLTESGAELRDYLKGVKLYIGLAEADRLRVLQSPEGAVRSVYRPENGRPNLGLATATADAPAVQIVKLYERVLPLAVLFGQEKDWSGVLSQYYAESNTQPDWYYGSGIFQAAYFAGAISSFQAATTASWSGSATSSSSSGGGGGGFSGGGGGGGGGGGV</sequence>
<evidence type="ECO:0000259" key="3">
    <source>
        <dbReference type="Pfam" id="PF09972"/>
    </source>
</evidence>
<feature type="domain" description="DUF2207" evidence="3">
    <location>
        <begin position="59"/>
        <end position="252"/>
    </location>
</feature>
<reference evidence="5 6" key="1">
    <citation type="submission" date="2016-10" db="EMBL/GenBank/DDBJ databases">
        <authorList>
            <person name="Varghese N."/>
            <person name="Submissions S."/>
        </authorList>
    </citation>
    <scope>NUCLEOTIDE SEQUENCE [LARGE SCALE GENOMIC DNA]</scope>
    <source>
        <strain evidence="5 6">CGMCC 1.11215</strain>
    </source>
</reference>